<evidence type="ECO:0000256" key="2">
    <source>
        <dbReference type="ARBA" id="ARBA00007264"/>
    </source>
</evidence>
<evidence type="ECO:0000313" key="7">
    <source>
        <dbReference type="EMBL" id="KAJ7330192.1"/>
    </source>
</evidence>
<evidence type="ECO:0000256" key="6">
    <source>
        <dbReference type="SAM" id="Phobius"/>
    </source>
</evidence>
<comment type="similarity">
    <text evidence="2">Belongs to the TMEM9 family.</text>
</comment>
<name>A0A9X0CE59_9CNID</name>
<comment type="caution">
    <text evidence="7">The sequence shown here is derived from an EMBL/GenBank/DDBJ whole genome shotgun (WGS) entry which is preliminary data.</text>
</comment>
<dbReference type="EMBL" id="MU827793">
    <property type="protein sequence ID" value="KAJ7330192.1"/>
    <property type="molecule type" value="Genomic_DNA"/>
</dbReference>
<organism evidence="7 8">
    <name type="scientific">Desmophyllum pertusum</name>
    <dbReference type="NCBI Taxonomy" id="174260"/>
    <lineage>
        <taxon>Eukaryota</taxon>
        <taxon>Metazoa</taxon>
        <taxon>Cnidaria</taxon>
        <taxon>Anthozoa</taxon>
        <taxon>Hexacorallia</taxon>
        <taxon>Scleractinia</taxon>
        <taxon>Caryophylliina</taxon>
        <taxon>Caryophylliidae</taxon>
        <taxon>Desmophyllum</taxon>
    </lineage>
</organism>
<comment type="subcellular location">
    <subcellularLocation>
        <location evidence="1">Membrane</location>
    </subcellularLocation>
</comment>
<keyword evidence="3 6" id="KW-0812">Transmembrane</keyword>
<keyword evidence="5 6" id="KW-0472">Membrane</keyword>
<dbReference type="OrthoDB" id="10059035at2759"/>
<evidence type="ECO:0000256" key="5">
    <source>
        <dbReference type="ARBA" id="ARBA00023136"/>
    </source>
</evidence>
<dbReference type="PANTHER" id="PTHR13064:SF6">
    <property type="entry name" value="TRANSMEMBRANE PROTEIN 9"/>
    <property type="match status" value="1"/>
</dbReference>
<dbReference type="GO" id="GO:0016787">
    <property type="term" value="F:hydrolase activity"/>
    <property type="evidence" value="ECO:0007669"/>
    <property type="project" value="UniProtKB-KW"/>
</dbReference>
<feature type="transmembrane region" description="Helical" evidence="6">
    <location>
        <begin position="85"/>
        <end position="109"/>
    </location>
</feature>
<dbReference type="InterPro" id="IPR008853">
    <property type="entry name" value="TMEM9/TMEM9B"/>
</dbReference>
<keyword evidence="8" id="KW-1185">Reference proteome</keyword>
<dbReference type="AlphaFoldDB" id="A0A9X0CE59"/>
<gene>
    <name evidence="7" type="primary">TMEM9B</name>
    <name evidence="7" type="ORF">OS493_022713</name>
</gene>
<dbReference type="EC" id="3.4.24.84" evidence="7"/>
<proteinExistence type="inferred from homology"/>
<evidence type="ECO:0000256" key="3">
    <source>
        <dbReference type="ARBA" id="ARBA00022692"/>
    </source>
</evidence>
<evidence type="ECO:0000256" key="4">
    <source>
        <dbReference type="ARBA" id="ARBA00022989"/>
    </source>
</evidence>
<keyword evidence="7" id="KW-0378">Hydrolase</keyword>
<dbReference type="Proteomes" id="UP001163046">
    <property type="component" value="Unassembled WGS sequence"/>
</dbReference>
<protein>
    <submittedName>
        <fullName evidence="7">Transmembrane protein 9B</fullName>
        <ecNumber evidence="7">3.4.24.84</ecNumber>
    </submittedName>
</protein>
<reference evidence="7" key="1">
    <citation type="submission" date="2023-01" db="EMBL/GenBank/DDBJ databases">
        <title>Genome assembly of the deep-sea coral Lophelia pertusa.</title>
        <authorList>
            <person name="Herrera S."/>
            <person name="Cordes E."/>
        </authorList>
    </citation>
    <scope>NUCLEOTIDE SEQUENCE</scope>
    <source>
        <strain evidence="7">USNM1676648</strain>
        <tissue evidence="7">Polyp</tissue>
    </source>
</reference>
<dbReference type="Pfam" id="PF05434">
    <property type="entry name" value="Tmemb_9"/>
    <property type="match status" value="1"/>
</dbReference>
<accession>A0A9X0CE59</accession>
<dbReference type="PANTHER" id="PTHR13064">
    <property type="entry name" value="TRANSMEMBRANE PROTEIN 9 FAMILY MEMBER"/>
    <property type="match status" value="1"/>
</dbReference>
<evidence type="ECO:0000313" key="8">
    <source>
        <dbReference type="Proteomes" id="UP001163046"/>
    </source>
</evidence>
<feature type="transmembrane region" description="Helical" evidence="6">
    <location>
        <begin position="6"/>
        <end position="22"/>
    </location>
</feature>
<dbReference type="GO" id="GO:0005765">
    <property type="term" value="C:lysosomal membrane"/>
    <property type="evidence" value="ECO:0007669"/>
    <property type="project" value="InterPro"/>
</dbReference>
<keyword evidence="4 6" id="KW-1133">Transmembrane helix</keyword>
<sequence length="168" mass="19715">MNSSNVYYIVIFTSLACLIRISEAQYDDVRCKCVCPKDSNKTTKIPNVFVQTVEPKDCNCEHIVQREEQFCLRCQCMYEARNTTLIKVVIIFILVVIGILLIYLLYLFIDSKRKPVELSVTADEIQERLRGRRARGRNIRNIDQKLAKWKRTVAEQRKNIYDTRTMLS</sequence>
<evidence type="ECO:0000256" key="1">
    <source>
        <dbReference type="ARBA" id="ARBA00004370"/>
    </source>
</evidence>